<comment type="caution">
    <text evidence="2">The sequence shown here is derived from an EMBL/GenBank/DDBJ whole genome shotgun (WGS) entry which is preliminary data.</text>
</comment>
<proteinExistence type="predicted"/>
<keyword evidence="3" id="KW-1185">Reference proteome</keyword>
<evidence type="ECO:0000313" key="2">
    <source>
        <dbReference type="EMBL" id="MCB2380439.1"/>
    </source>
</evidence>
<keyword evidence="2" id="KW-0540">Nuclease</keyword>
<dbReference type="Pfam" id="PF13391">
    <property type="entry name" value="HNH_2"/>
    <property type="match status" value="1"/>
</dbReference>
<sequence>MITESTLDDGVFRPSGYNSVWLFVTARAGSGSTIQSQLTDNSTLAWTGQPTGRTDQLIITHESRGLELLVFYRENHLQYPDAAFRYLGRFEYQSHSGKRPANFILARSGSMPSIAEVQADQDAHSAFNPASVRDGREWVLASIVRRRGQSAFRKSLLEAYSGACAITGCKVEPLLEAAHIIPYLGPSTNYTQNGLLLRADIHTLFDLQLLAIDPISLVVELSPDLAGSEYATLNGKAIFLPALEANRPSVDALRAHRIRCAF</sequence>
<dbReference type="EMBL" id="JAJADQ010000017">
    <property type="protein sequence ID" value="MCB2380439.1"/>
    <property type="molecule type" value="Genomic_DNA"/>
</dbReference>
<dbReference type="GO" id="GO:0004519">
    <property type="term" value="F:endonuclease activity"/>
    <property type="evidence" value="ECO:0007669"/>
    <property type="project" value="UniProtKB-KW"/>
</dbReference>
<keyword evidence="2" id="KW-0378">Hydrolase</keyword>
<dbReference type="RefSeq" id="WP_226190396.1">
    <property type="nucleotide sequence ID" value="NZ_JAJADQ010000017.1"/>
</dbReference>
<feature type="domain" description="HNH nuclease" evidence="1">
    <location>
        <begin position="164"/>
        <end position="213"/>
    </location>
</feature>
<name>A0ABS8AN75_9BACT</name>
<dbReference type="InterPro" id="IPR003615">
    <property type="entry name" value="HNH_nuc"/>
</dbReference>
<dbReference type="Proteomes" id="UP001165297">
    <property type="component" value="Unassembled WGS sequence"/>
</dbReference>
<keyword evidence="2" id="KW-0255">Endonuclease</keyword>
<accession>A0ABS8AN75</accession>
<evidence type="ECO:0000313" key="3">
    <source>
        <dbReference type="Proteomes" id="UP001165297"/>
    </source>
</evidence>
<reference evidence="2" key="1">
    <citation type="submission" date="2021-10" db="EMBL/GenBank/DDBJ databases">
        <authorList>
            <person name="Dean J.D."/>
            <person name="Kim M.K."/>
            <person name="Newey C.N."/>
            <person name="Stoker T.S."/>
            <person name="Thompson D.W."/>
            <person name="Grose J.H."/>
        </authorList>
    </citation>
    <scope>NUCLEOTIDE SEQUENCE</scope>
    <source>
        <strain evidence="2">BT635</strain>
    </source>
</reference>
<evidence type="ECO:0000259" key="1">
    <source>
        <dbReference type="Pfam" id="PF13391"/>
    </source>
</evidence>
<organism evidence="2 3">
    <name type="scientific">Hymenobacter nitidus</name>
    <dbReference type="NCBI Taxonomy" id="2880929"/>
    <lineage>
        <taxon>Bacteria</taxon>
        <taxon>Pseudomonadati</taxon>
        <taxon>Bacteroidota</taxon>
        <taxon>Cytophagia</taxon>
        <taxon>Cytophagales</taxon>
        <taxon>Hymenobacteraceae</taxon>
        <taxon>Hymenobacter</taxon>
    </lineage>
</organism>
<gene>
    <name evidence="2" type="ORF">LGH70_22795</name>
</gene>
<protein>
    <submittedName>
        <fullName evidence="2">HNH endonuclease</fullName>
    </submittedName>
</protein>